<dbReference type="GO" id="GO:0046872">
    <property type="term" value="F:metal ion binding"/>
    <property type="evidence" value="ECO:0007669"/>
    <property type="project" value="UniProtKB-KW"/>
</dbReference>
<keyword evidence="5" id="KW-0472">Membrane</keyword>
<keyword evidence="1" id="KW-1003">Cell membrane</keyword>
<dbReference type="InterPro" id="IPR004843">
    <property type="entry name" value="Calcineurin-like_PHP"/>
</dbReference>
<evidence type="ECO:0000256" key="1">
    <source>
        <dbReference type="ARBA" id="ARBA00022475"/>
    </source>
</evidence>
<evidence type="ECO:0000256" key="2">
    <source>
        <dbReference type="ARBA" id="ARBA00022519"/>
    </source>
</evidence>
<keyword evidence="4" id="KW-0378">Hydrolase</keyword>
<gene>
    <name evidence="8" type="ORF">MNBD_DELTA01-1765</name>
</gene>
<proteinExistence type="predicted"/>
<keyword evidence="2" id="KW-0997">Cell inner membrane</keyword>
<keyword evidence="6" id="KW-0464">Manganese</keyword>
<dbReference type="CDD" id="cd07398">
    <property type="entry name" value="MPP_YbbF-LpxH"/>
    <property type="match status" value="1"/>
</dbReference>
<organism evidence="8">
    <name type="scientific">hydrothermal vent metagenome</name>
    <dbReference type="NCBI Taxonomy" id="652676"/>
    <lineage>
        <taxon>unclassified sequences</taxon>
        <taxon>metagenomes</taxon>
        <taxon>ecological metagenomes</taxon>
    </lineage>
</organism>
<protein>
    <recommendedName>
        <fullName evidence="7">Calcineurin-like phosphoesterase domain-containing protein</fullName>
    </recommendedName>
</protein>
<dbReference type="GO" id="GO:0016020">
    <property type="term" value="C:membrane"/>
    <property type="evidence" value="ECO:0007669"/>
    <property type="project" value="GOC"/>
</dbReference>
<dbReference type="PANTHER" id="PTHR34990">
    <property type="entry name" value="UDP-2,3-DIACYLGLUCOSAMINE HYDROLASE-RELATED"/>
    <property type="match status" value="1"/>
</dbReference>
<accession>A0A3B0QRU6</accession>
<evidence type="ECO:0000256" key="5">
    <source>
        <dbReference type="ARBA" id="ARBA00023136"/>
    </source>
</evidence>
<dbReference type="InterPro" id="IPR043461">
    <property type="entry name" value="LpxH-like"/>
</dbReference>
<sequence length="243" mass="27890">MKIIFVADAHLRGIDDPNQESLSDFLAWLATEEKRPDKLVLLGDLFDFWTGGCSVVYDHYRPVLDALSRLKDVGVSIIYLEGNHDFSMGSFFTKDLGAKVFTSSHEIDIEGKRTFLAHGDICDDSTGYRMWRWLIRSFLFKALIYILPDKATWNIAKKLSGNSRRNPIRSRELERRFKNFARKKIAIGFDNVILAHTHIPAVKIEVANKKKGTYANPGSFEGSKKYLQYTDGKFRVKTFSKNR</sequence>
<dbReference type="Pfam" id="PF00149">
    <property type="entry name" value="Metallophos"/>
    <property type="match status" value="1"/>
</dbReference>
<dbReference type="SUPFAM" id="SSF56300">
    <property type="entry name" value="Metallo-dependent phosphatases"/>
    <property type="match status" value="1"/>
</dbReference>
<feature type="domain" description="Calcineurin-like phosphoesterase" evidence="7">
    <location>
        <begin position="1"/>
        <end position="200"/>
    </location>
</feature>
<dbReference type="PANTHER" id="PTHR34990:SF1">
    <property type="entry name" value="UDP-2,3-DIACYLGLUCOSAMINE HYDROLASE"/>
    <property type="match status" value="1"/>
</dbReference>
<reference evidence="8" key="1">
    <citation type="submission" date="2018-06" db="EMBL/GenBank/DDBJ databases">
        <authorList>
            <person name="Zhirakovskaya E."/>
        </authorList>
    </citation>
    <scope>NUCLEOTIDE SEQUENCE</scope>
</reference>
<dbReference type="EMBL" id="UOEA01000028">
    <property type="protein sequence ID" value="VAV82809.1"/>
    <property type="molecule type" value="Genomic_DNA"/>
</dbReference>
<keyword evidence="3" id="KW-0479">Metal-binding</keyword>
<name>A0A3B0QRU6_9ZZZZ</name>
<evidence type="ECO:0000256" key="3">
    <source>
        <dbReference type="ARBA" id="ARBA00022723"/>
    </source>
</evidence>
<evidence type="ECO:0000313" key="8">
    <source>
        <dbReference type="EMBL" id="VAV82809.1"/>
    </source>
</evidence>
<dbReference type="Gene3D" id="3.60.21.10">
    <property type="match status" value="1"/>
</dbReference>
<evidence type="ECO:0000259" key="7">
    <source>
        <dbReference type="Pfam" id="PF00149"/>
    </source>
</evidence>
<evidence type="ECO:0000256" key="6">
    <source>
        <dbReference type="ARBA" id="ARBA00023211"/>
    </source>
</evidence>
<evidence type="ECO:0000256" key="4">
    <source>
        <dbReference type="ARBA" id="ARBA00022801"/>
    </source>
</evidence>
<dbReference type="GO" id="GO:0009245">
    <property type="term" value="P:lipid A biosynthetic process"/>
    <property type="evidence" value="ECO:0007669"/>
    <property type="project" value="TreeGrafter"/>
</dbReference>
<dbReference type="InterPro" id="IPR029052">
    <property type="entry name" value="Metallo-depent_PP-like"/>
</dbReference>
<dbReference type="GO" id="GO:0008758">
    <property type="term" value="F:UDP-2,3-diacylglucosamine hydrolase activity"/>
    <property type="evidence" value="ECO:0007669"/>
    <property type="project" value="TreeGrafter"/>
</dbReference>
<dbReference type="AlphaFoldDB" id="A0A3B0QRU6"/>